<reference evidence="9 10" key="1">
    <citation type="submission" date="2021-01" db="EMBL/GenBank/DDBJ databases">
        <title>Whole genome shotgun sequence of Actinoplanes lobatus NBRC 12513.</title>
        <authorList>
            <person name="Komaki H."/>
            <person name="Tamura T."/>
        </authorList>
    </citation>
    <scope>NUCLEOTIDE SEQUENCE [LARGE SCALE GENOMIC DNA]</scope>
    <source>
        <strain evidence="9 10">NBRC 12513</strain>
    </source>
</reference>
<keyword evidence="3 5" id="KW-0807">Transducer</keyword>
<dbReference type="Proteomes" id="UP000631312">
    <property type="component" value="Unassembled WGS sequence"/>
</dbReference>
<keyword evidence="1 6" id="KW-0812">Transmembrane</keyword>
<dbReference type="Pfam" id="PF00015">
    <property type="entry name" value="MCPsignal"/>
    <property type="match status" value="1"/>
</dbReference>
<dbReference type="EMBL" id="BOMP01000070">
    <property type="protein sequence ID" value="GIE41443.1"/>
    <property type="molecule type" value="Genomic_DNA"/>
</dbReference>
<evidence type="ECO:0000256" key="2">
    <source>
        <dbReference type="ARBA" id="ARBA00022989"/>
    </source>
</evidence>
<dbReference type="PANTHER" id="PTHR32089">
    <property type="entry name" value="METHYL-ACCEPTING CHEMOTAXIS PROTEIN MCPB"/>
    <property type="match status" value="1"/>
</dbReference>
<dbReference type="Gene3D" id="1.10.287.950">
    <property type="entry name" value="Methyl-accepting chemotaxis protein"/>
    <property type="match status" value="1"/>
</dbReference>
<evidence type="ECO:0000256" key="5">
    <source>
        <dbReference type="PROSITE-ProRule" id="PRU00284"/>
    </source>
</evidence>
<evidence type="ECO:0000256" key="4">
    <source>
        <dbReference type="ARBA" id="ARBA00029447"/>
    </source>
</evidence>
<evidence type="ECO:0000313" key="9">
    <source>
        <dbReference type="EMBL" id="GIE41443.1"/>
    </source>
</evidence>
<dbReference type="PANTHER" id="PTHR32089:SF112">
    <property type="entry name" value="LYSOZYME-LIKE PROTEIN-RELATED"/>
    <property type="match status" value="1"/>
</dbReference>
<dbReference type="InterPro" id="IPR024478">
    <property type="entry name" value="HlyB_4HB_MCP"/>
</dbReference>
<dbReference type="InterPro" id="IPR004090">
    <property type="entry name" value="Chemotax_Me-accpt_rcpt"/>
</dbReference>
<sequence>MGSMNTPEDGTSGRRGFRQFLADMSVGRKITTAIALIAAVAMLVSSYALVQLHDMSEKLEAMHSENVGNVVLLDEVRHGVQLLNGNIGSYVAVRDDASRKAIAGKVGTVAEDLDKTFTTYRSGLADDDPRQVEAAAFRTAYDDYLEILQSAMKLGADAASLPGGLIATAGYDKMIKSAYEAGATLDSALAALVGAEVKAADEAATQGQDHYRKGFWLTVGLLAFGLLFALVLTIWAIRMLNQRIQLLFKGLEDTANGDFTHDVPVMCADELGTMAAKLNRTVALMRRVIGSVSSGADHIAGSSQQLAQAAEEIAAQAESGSARAADAAGAAEKVSGNLHTVAAGAEEMGASIREIAHSAGQGADVAAKAVEAARATTATVASLGASSAEIGSVVKTITSIAEQTNLLALNATIEAARAGDAGKGFAVVAGEVKDLAQETAKATEDISSRVEAIQADTERAVAAIAEISEIIGRINDYQTAIATAVEEQTATTAEMNRNVTEAATGGSEIASSVSLVAEAAQSTAAGVDQSRTAAVALSEVSQELRASIAGYRY</sequence>
<dbReference type="PRINTS" id="PR00260">
    <property type="entry name" value="CHEMTRNSDUCR"/>
</dbReference>
<organism evidence="9 10">
    <name type="scientific">Actinoplanes lobatus</name>
    <dbReference type="NCBI Taxonomy" id="113568"/>
    <lineage>
        <taxon>Bacteria</taxon>
        <taxon>Bacillati</taxon>
        <taxon>Actinomycetota</taxon>
        <taxon>Actinomycetes</taxon>
        <taxon>Micromonosporales</taxon>
        <taxon>Micromonosporaceae</taxon>
        <taxon>Actinoplanes</taxon>
    </lineage>
</organism>
<feature type="domain" description="HAMP" evidence="8">
    <location>
        <begin position="238"/>
        <end position="290"/>
    </location>
</feature>
<feature type="domain" description="Methyl-accepting transducer" evidence="7">
    <location>
        <begin position="295"/>
        <end position="538"/>
    </location>
</feature>
<evidence type="ECO:0000259" key="8">
    <source>
        <dbReference type="PROSITE" id="PS50885"/>
    </source>
</evidence>
<comment type="similarity">
    <text evidence="4">Belongs to the methyl-accepting chemotaxis (MCP) protein family.</text>
</comment>
<evidence type="ECO:0000256" key="3">
    <source>
        <dbReference type="ARBA" id="ARBA00023224"/>
    </source>
</evidence>
<comment type="caution">
    <text evidence="9">The sequence shown here is derived from an EMBL/GenBank/DDBJ whole genome shotgun (WGS) entry which is preliminary data.</text>
</comment>
<dbReference type="InterPro" id="IPR003660">
    <property type="entry name" value="HAMP_dom"/>
</dbReference>
<keyword evidence="10" id="KW-1185">Reference proteome</keyword>
<name>A0ABQ4AKB6_9ACTN</name>
<feature type="transmembrane region" description="Helical" evidence="6">
    <location>
        <begin position="215"/>
        <end position="237"/>
    </location>
</feature>
<evidence type="ECO:0000256" key="6">
    <source>
        <dbReference type="SAM" id="Phobius"/>
    </source>
</evidence>
<dbReference type="PROSITE" id="PS50111">
    <property type="entry name" value="CHEMOTAXIS_TRANSDUC_2"/>
    <property type="match status" value="1"/>
</dbReference>
<evidence type="ECO:0000313" key="10">
    <source>
        <dbReference type="Proteomes" id="UP000631312"/>
    </source>
</evidence>
<keyword evidence="2 6" id="KW-1133">Transmembrane helix</keyword>
<dbReference type="SMART" id="SM00283">
    <property type="entry name" value="MA"/>
    <property type="match status" value="1"/>
</dbReference>
<evidence type="ECO:0000259" key="7">
    <source>
        <dbReference type="PROSITE" id="PS50111"/>
    </source>
</evidence>
<evidence type="ECO:0000256" key="1">
    <source>
        <dbReference type="ARBA" id="ARBA00022692"/>
    </source>
</evidence>
<gene>
    <name evidence="9" type="ORF">Alo02nite_43410</name>
</gene>
<dbReference type="InterPro" id="IPR004089">
    <property type="entry name" value="MCPsignal_dom"/>
</dbReference>
<dbReference type="PROSITE" id="PS50885">
    <property type="entry name" value="HAMP"/>
    <property type="match status" value="1"/>
</dbReference>
<feature type="transmembrane region" description="Helical" evidence="6">
    <location>
        <begin position="30"/>
        <end position="50"/>
    </location>
</feature>
<accession>A0ABQ4AKB6</accession>
<protein>
    <submittedName>
        <fullName evidence="9">Methyl-accepting chemotaxis protein</fullName>
    </submittedName>
</protein>
<keyword evidence="6" id="KW-0472">Membrane</keyword>
<dbReference type="SUPFAM" id="SSF58104">
    <property type="entry name" value="Methyl-accepting chemotaxis protein (MCP) signaling domain"/>
    <property type="match status" value="1"/>
</dbReference>
<proteinExistence type="inferred from homology"/>
<dbReference type="Pfam" id="PF12729">
    <property type="entry name" value="4HB_MCP_1"/>
    <property type="match status" value="1"/>
</dbReference>